<gene>
    <name evidence="1" type="ORF">Airi01_050980</name>
</gene>
<dbReference type="SMART" id="SM00671">
    <property type="entry name" value="SEL1"/>
    <property type="match status" value="4"/>
</dbReference>
<dbReference type="Pfam" id="PF08238">
    <property type="entry name" value="Sel1"/>
    <property type="match status" value="2"/>
</dbReference>
<dbReference type="EMBL" id="BSTJ01000006">
    <property type="protein sequence ID" value="GLY76831.1"/>
    <property type="molecule type" value="Genomic_DNA"/>
</dbReference>
<dbReference type="PANTHER" id="PTHR11102">
    <property type="entry name" value="SEL-1-LIKE PROTEIN"/>
    <property type="match status" value="1"/>
</dbReference>
<evidence type="ECO:0008006" key="3">
    <source>
        <dbReference type="Google" id="ProtNLM"/>
    </source>
</evidence>
<evidence type="ECO:0000313" key="1">
    <source>
        <dbReference type="EMBL" id="GLY76831.1"/>
    </source>
</evidence>
<dbReference type="InterPro" id="IPR006597">
    <property type="entry name" value="Sel1-like"/>
</dbReference>
<reference evidence="1" key="1">
    <citation type="submission" date="2023-03" db="EMBL/GenBank/DDBJ databases">
        <title>Actinoallomurus iriomotensis NBRC 103681.</title>
        <authorList>
            <person name="Ichikawa N."/>
            <person name="Sato H."/>
            <person name="Tonouchi N."/>
        </authorList>
    </citation>
    <scope>NUCLEOTIDE SEQUENCE</scope>
    <source>
        <strain evidence="1">NBRC 103681</strain>
    </source>
</reference>
<dbReference type="InterPro" id="IPR011990">
    <property type="entry name" value="TPR-like_helical_dom_sf"/>
</dbReference>
<dbReference type="Gene3D" id="1.25.40.10">
    <property type="entry name" value="Tetratricopeptide repeat domain"/>
    <property type="match status" value="1"/>
</dbReference>
<dbReference type="SUPFAM" id="SSF81901">
    <property type="entry name" value="HCP-like"/>
    <property type="match status" value="2"/>
</dbReference>
<dbReference type="RefSeq" id="WP_285625540.1">
    <property type="nucleotide sequence ID" value="NZ_BSTJ01000006.1"/>
</dbReference>
<dbReference type="Pfam" id="PF21813">
    <property type="entry name" value="DUF6882"/>
    <property type="match status" value="1"/>
</dbReference>
<dbReference type="InterPro" id="IPR050767">
    <property type="entry name" value="Sel1_AlgK"/>
</dbReference>
<comment type="caution">
    <text evidence="1">The sequence shown here is derived from an EMBL/GenBank/DDBJ whole genome shotgun (WGS) entry which is preliminary data.</text>
</comment>
<organism evidence="1 2">
    <name type="scientific">Actinoallomurus iriomotensis</name>
    <dbReference type="NCBI Taxonomy" id="478107"/>
    <lineage>
        <taxon>Bacteria</taxon>
        <taxon>Bacillati</taxon>
        <taxon>Actinomycetota</taxon>
        <taxon>Actinomycetes</taxon>
        <taxon>Streptosporangiales</taxon>
        <taxon>Thermomonosporaceae</taxon>
        <taxon>Actinoallomurus</taxon>
    </lineage>
</organism>
<sequence length="497" mass="54118">MTDAQYPSAAVELRERALAAQREGVWEEAEDLFQQAFEAGHPVAAYDLGIGLFDRGDDDGGRMWCRRAAEQGVPAGAFETGYSAERREDLEEAERWYRQAAEGGHVGGTLNLGVLLEHRGAMPEAMDVYHRAWELGAHEAAFNIGKIHDNDGNGDLEKAAEWYERAAERGNAGAAYNLGHVRRDQGDEAAMAAAWERAAELRHPKAAHSLGVVFKRRADWESSAKWFRRAVEDFGHRGAADALADFCERNGDQDQARFWRDLTDGLGAYSPAFEAFASEGSAAAIHRQDVLNAALEGDHVDFNVDERTLTTGGRTYHGVTLLGSFSHLDQSWLWSWANQHYGDDHPAIAPLEAIREYGRDHDIPELTVGRLELSGFPQPHQAATTMAIAAGALLGGNGVHSVGINDGKGSAYFHIDDPQLPAAGYDPLAAPRLLMTAVEVFPSDPRRVVRGFIAHYGAGIAEGPDVIQGRFPDGRNLTVGFTEEGLIKAISAENTPS</sequence>
<dbReference type="Pfam" id="PF13432">
    <property type="entry name" value="TPR_16"/>
    <property type="match status" value="1"/>
</dbReference>
<name>A0A9W6RIV9_9ACTN</name>
<proteinExistence type="predicted"/>
<dbReference type="InterPro" id="IPR049249">
    <property type="entry name" value="DUF6882"/>
</dbReference>
<dbReference type="Proteomes" id="UP001165135">
    <property type="component" value="Unassembled WGS sequence"/>
</dbReference>
<evidence type="ECO:0000313" key="2">
    <source>
        <dbReference type="Proteomes" id="UP001165135"/>
    </source>
</evidence>
<accession>A0A9W6RIV9</accession>
<protein>
    <recommendedName>
        <fullName evidence="3">Sel1 repeat family protein</fullName>
    </recommendedName>
</protein>
<dbReference type="AlphaFoldDB" id="A0A9W6RIV9"/>
<dbReference type="PANTHER" id="PTHR11102:SF160">
    <property type="entry name" value="ERAD-ASSOCIATED E3 UBIQUITIN-PROTEIN LIGASE COMPONENT HRD3"/>
    <property type="match status" value="1"/>
</dbReference>